<feature type="transmembrane region" description="Helical" evidence="14">
    <location>
        <begin position="12"/>
        <end position="33"/>
    </location>
</feature>
<dbReference type="SUPFAM" id="SSF158472">
    <property type="entry name" value="HAMP domain-like"/>
    <property type="match status" value="1"/>
</dbReference>
<keyword evidence="13 14" id="KW-0472">Membrane</keyword>
<dbReference type="InterPro" id="IPR003660">
    <property type="entry name" value="HAMP_dom"/>
</dbReference>
<dbReference type="PANTHER" id="PTHR45528">
    <property type="entry name" value="SENSOR HISTIDINE KINASE CPXA"/>
    <property type="match status" value="1"/>
</dbReference>
<evidence type="ECO:0000256" key="5">
    <source>
        <dbReference type="ARBA" id="ARBA00022553"/>
    </source>
</evidence>
<dbReference type="STRING" id="1121919.SAMN02745975_01684"/>
<dbReference type="SMART" id="SM00387">
    <property type="entry name" value="HATPase_c"/>
    <property type="match status" value="1"/>
</dbReference>
<keyword evidence="18" id="KW-1185">Reference proteome</keyword>
<dbReference type="SUPFAM" id="SSF55874">
    <property type="entry name" value="ATPase domain of HSP90 chaperone/DNA topoisomerase II/histidine kinase"/>
    <property type="match status" value="1"/>
</dbReference>
<dbReference type="InterPro" id="IPR005467">
    <property type="entry name" value="His_kinase_dom"/>
</dbReference>
<evidence type="ECO:0000256" key="6">
    <source>
        <dbReference type="ARBA" id="ARBA00022679"/>
    </source>
</evidence>
<dbReference type="Pfam" id="PF00672">
    <property type="entry name" value="HAMP"/>
    <property type="match status" value="1"/>
</dbReference>
<keyword evidence="8" id="KW-0547">Nucleotide-binding</keyword>
<dbReference type="SMART" id="SM00304">
    <property type="entry name" value="HAMP"/>
    <property type="match status" value="1"/>
</dbReference>
<keyword evidence="12" id="KW-0902">Two-component regulatory system</keyword>
<dbReference type="InterPro" id="IPR036890">
    <property type="entry name" value="HATPase_C_sf"/>
</dbReference>
<dbReference type="InterPro" id="IPR003594">
    <property type="entry name" value="HATPase_dom"/>
</dbReference>
<reference evidence="18" key="1">
    <citation type="submission" date="2016-11" db="EMBL/GenBank/DDBJ databases">
        <authorList>
            <person name="Varghese N."/>
            <person name="Submissions S."/>
        </authorList>
    </citation>
    <scope>NUCLEOTIDE SEQUENCE [LARGE SCALE GENOMIC DNA]</scope>
    <source>
        <strain evidence="18">DSM 17957</strain>
    </source>
</reference>
<name>A0A1M6HZK2_9FIRM</name>
<dbReference type="InterPro" id="IPR050398">
    <property type="entry name" value="HssS/ArlS-like"/>
</dbReference>
<dbReference type="CDD" id="cd06225">
    <property type="entry name" value="HAMP"/>
    <property type="match status" value="1"/>
</dbReference>
<dbReference type="Proteomes" id="UP000184536">
    <property type="component" value="Unassembled WGS sequence"/>
</dbReference>
<evidence type="ECO:0000256" key="9">
    <source>
        <dbReference type="ARBA" id="ARBA00022777"/>
    </source>
</evidence>
<keyword evidence="11 14" id="KW-1133">Transmembrane helix</keyword>
<evidence type="ECO:0000256" key="12">
    <source>
        <dbReference type="ARBA" id="ARBA00023012"/>
    </source>
</evidence>
<dbReference type="Gene3D" id="1.10.287.130">
    <property type="match status" value="1"/>
</dbReference>
<keyword evidence="9" id="KW-0418">Kinase</keyword>
<evidence type="ECO:0000256" key="7">
    <source>
        <dbReference type="ARBA" id="ARBA00022692"/>
    </source>
</evidence>
<keyword evidence="6" id="KW-0808">Transferase</keyword>
<dbReference type="Gene3D" id="3.30.450.20">
    <property type="entry name" value="PAS domain"/>
    <property type="match status" value="2"/>
</dbReference>
<dbReference type="InterPro" id="IPR029151">
    <property type="entry name" value="Sensor-like_sf"/>
</dbReference>
<dbReference type="GO" id="GO:0005886">
    <property type="term" value="C:plasma membrane"/>
    <property type="evidence" value="ECO:0007669"/>
    <property type="project" value="UniProtKB-SubCell"/>
</dbReference>
<evidence type="ECO:0000256" key="13">
    <source>
        <dbReference type="ARBA" id="ARBA00023136"/>
    </source>
</evidence>
<evidence type="ECO:0000256" key="4">
    <source>
        <dbReference type="ARBA" id="ARBA00022475"/>
    </source>
</evidence>
<dbReference type="SUPFAM" id="SSF103190">
    <property type="entry name" value="Sensory domain-like"/>
    <property type="match status" value="1"/>
</dbReference>
<keyword evidence="7 14" id="KW-0812">Transmembrane</keyword>
<dbReference type="Pfam" id="PF00512">
    <property type="entry name" value="HisKA"/>
    <property type="match status" value="1"/>
</dbReference>
<dbReference type="InterPro" id="IPR003661">
    <property type="entry name" value="HisK_dim/P_dom"/>
</dbReference>
<gene>
    <name evidence="17" type="ORF">SAMN02745975_01684</name>
</gene>
<evidence type="ECO:0000256" key="2">
    <source>
        <dbReference type="ARBA" id="ARBA00004651"/>
    </source>
</evidence>
<dbReference type="PRINTS" id="PR00344">
    <property type="entry name" value="BCTRLSENSOR"/>
</dbReference>
<dbReference type="CDD" id="cd12912">
    <property type="entry name" value="PDC2_MCP_like"/>
    <property type="match status" value="1"/>
</dbReference>
<evidence type="ECO:0000313" key="18">
    <source>
        <dbReference type="Proteomes" id="UP000184536"/>
    </source>
</evidence>
<dbReference type="InterPro" id="IPR036097">
    <property type="entry name" value="HisK_dim/P_sf"/>
</dbReference>
<proteinExistence type="predicted"/>
<evidence type="ECO:0000256" key="8">
    <source>
        <dbReference type="ARBA" id="ARBA00022741"/>
    </source>
</evidence>
<feature type="domain" description="HAMP" evidence="16">
    <location>
        <begin position="297"/>
        <end position="349"/>
    </location>
</feature>
<keyword evidence="5" id="KW-0597">Phosphoprotein</keyword>
<evidence type="ECO:0000259" key="16">
    <source>
        <dbReference type="PROSITE" id="PS50885"/>
    </source>
</evidence>
<feature type="transmembrane region" description="Helical" evidence="14">
    <location>
        <begin position="277"/>
        <end position="295"/>
    </location>
</feature>
<dbReference type="GO" id="GO:0005524">
    <property type="term" value="F:ATP binding"/>
    <property type="evidence" value="ECO:0007669"/>
    <property type="project" value="UniProtKB-KW"/>
</dbReference>
<dbReference type="SMART" id="SM00388">
    <property type="entry name" value="HisKA"/>
    <property type="match status" value="1"/>
</dbReference>
<dbReference type="PROSITE" id="PS50109">
    <property type="entry name" value="HIS_KIN"/>
    <property type="match status" value="1"/>
</dbReference>
<dbReference type="Pfam" id="PF02518">
    <property type="entry name" value="HATPase_c"/>
    <property type="match status" value="1"/>
</dbReference>
<sequence length="599" mass="69276">MILKIRTKLLGMMLIIGVIAALPITFISMTSLIKSSKEQAKDFGEKSAYYNSEIINTWLSEKAKTLMELKTQLKMKRSQEEVKELLRVYSEINRDFISIFIGTEDNEMMDAYGWIPDENYIVTERPWYQKAVNQDTYVTTSAYQDVNKKENVTAIASSIELQGRKGVIAANIYVDYIVEIIDDIKYGENGFAILLDDNYNLITGPKDDDLLEAFNHIFEMLTSRGEFFVESEAFEIEIDGIEYIAAYSSIKGFDWNLFLVAPLSDFIQSAYAMRNQMIYILLGTLIMIFMIDYYLSRSISRPIETLVNRVSRIANGNFDMAINIKTQDEIGKLSKELDKMRINLKTIFESLKYESKIISMNSQNLAEHLEETFKGTSRFMSMLSHDIKTPITLIKGYSKALSMEMVDQDKTKEYIERIHYRSEQIENIVTDILDNTYEAHNIAVNLKEIKISDYINMILYNSENYVSNQNHQFIQKIDYENIDPENIIAVDIIKIQRVINNILSNAVKFSEDDSIIELVIKEEAGRILTCFKDYGIGIKTEEQEKIFNMFYKSDNSKKGYGLGLYINKAIIEAHNGDIFFESEYHRGTISGFYLNYRKN</sequence>
<dbReference type="AlphaFoldDB" id="A0A1M6HZK2"/>
<evidence type="ECO:0000259" key="15">
    <source>
        <dbReference type="PROSITE" id="PS50109"/>
    </source>
</evidence>
<dbReference type="GO" id="GO:0000155">
    <property type="term" value="F:phosphorelay sensor kinase activity"/>
    <property type="evidence" value="ECO:0007669"/>
    <property type="project" value="InterPro"/>
</dbReference>
<comment type="subcellular location">
    <subcellularLocation>
        <location evidence="2">Cell membrane</location>
        <topology evidence="2">Multi-pass membrane protein</topology>
    </subcellularLocation>
</comment>
<dbReference type="InterPro" id="IPR033479">
    <property type="entry name" value="dCache_1"/>
</dbReference>
<protein>
    <recommendedName>
        <fullName evidence="3">histidine kinase</fullName>
        <ecNumber evidence="3">2.7.13.3</ecNumber>
    </recommendedName>
</protein>
<evidence type="ECO:0000256" key="10">
    <source>
        <dbReference type="ARBA" id="ARBA00022840"/>
    </source>
</evidence>
<evidence type="ECO:0000256" key="11">
    <source>
        <dbReference type="ARBA" id="ARBA00022989"/>
    </source>
</evidence>
<organism evidence="17 18">
    <name type="scientific">Geosporobacter subterraneus DSM 17957</name>
    <dbReference type="NCBI Taxonomy" id="1121919"/>
    <lineage>
        <taxon>Bacteria</taxon>
        <taxon>Bacillati</taxon>
        <taxon>Bacillota</taxon>
        <taxon>Clostridia</taxon>
        <taxon>Peptostreptococcales</taxon>
        <taxon>Thermotaleaceae</taxon>
        <taxon>Geosporobacter</taxon>
    </lineage>
</organism>
<dbReference type="PANTHER" id="PTHR45528:SF1">
    <property type="entry name" value="SENSOR HISTIDINE KINASE CPXA"/>
    <property type="match status" value="1"/>
</dbReference>
<keyword evidence="10" id="KW-0067">ATP-binding</keyword>
<dbReference type="SUPFAM" id="SSF47384">
    <property type="entry name" value="Homodimeric domain of signal transducing histidine kinase"/>
    <property type="match status" value="1"/>
</dbReference>
<dbReference type="Pfam" id="PF02743">
    <property type="entry name" value="dCache_1"/>
    <property type="match status" value="1"/>
</dbReference>
<keyword evidence="4" id="KW-1003">Cell membrane</keyword>
<dbReference type="PROSITE" id="PS50885">
    <property type="entry name" value="HAMP"/>
    <property type="match status" value="1"/>
</dbReference>
<comment type="catalytic activity">
    <reaction evidence="1">
        <text>ATP + protein L-histidine = ADP + protein N-phospho-L-histidine.</text>
        <dbReference type="EC" id="2.7.13.3"/>
    </reaction>
</comment>
<feature type="domain" description="Histidine kinase" evidence="15">
    <location>
        <begin position="382"/>
        <end position="598"/>
    </location>
</feature>
<evidence type="ECO:0000256" key="1">
    <source>
        <dbReference type="ARBA" id="ARBA00000085"/>
    </source>
</evidence>
<dbReference type="Gene3D" id="3.30.565.10">
    <property type="entry name" value="Histidine kinase-like ATPase, C-terminal domain"/>
    <property type="match status" value="1"/>
</dbReference>
<dbReference type="InterPro" id="IPR004358">
    <property type="entry name" value="Sig_transdc_His_kin-like_C"/>
</dbReference>
<evidence type="ECO:0000313" key="17">
    <source>
        <dbReference type="EMBL" id="SHJ27656.1"/>
    </source>
</evidence>
<dbReference type="EMBL" id="FQZV01000019">
    <property type="protein sequence ID" value="SHJ27656.1"/>
    <property type="molecule type" value="Genomic_DNA"/>
</dbReference>
<dbReference type="EC" id="2.7.13.3" evidence="3"/>
<evidence type="ECO:0000256" key="3">
    <source>
        <dbReference type="ARBA" id="ARBA00012438"/>
    </source>
</evidence>
<dbReference type="CDD" id="cd00082">
    <property type="entry name" value="HisKA"/>
    <property type="match status" value="1"/>
</dbReference>
<dbReference type="Gene3D" id="6.10.340.10">
    <property type="match status" value="1"/>
</dbReference>
<accession>A0A1M6HZK2</accession>
<dbReference type="OrthoDB" id="84942at2"/>
<evidence type="ECO:0000256" key="14">
    <source>
        <dbReference type="SAM" id="Phobius"/>
    </source>
</evidence>
<dbReference type="RefSeq" id="WP_110940853.1">
    <property type="nucleotide sequence ID" value="NZ_FQZV01000019.1"/>
</dbReference>